<dbReference type="GO" id="GO:0000287">
    <property type="term" value="F:magnesium ion binding"/>
    <property type="evidence" value="ECO:0007669"/>
    <property type="project" value="TreeGrafter"/>
</dbReference>
<dbReference type="GO" id="GO:0016791">
    <property type="term" value="F:phosphatase activity"/>
    <property type="evidence" value="ECO:0007669"/>
    <property type="project" value="TreeGrafter"/>
</dbReference>
<proteinExistence type="predicted"/>
<dbReference type="InterPro" id="IPR023214">
    <property type="entry name" value="HAD_sf"/>
</dbReference>
<dbReference type="EMBL" id="LAZR01000041">
    <property type="protein sequence ID" value="KKO00425.1"/>
    <property type="molecule type" value="Genomic_DNA"/>
</dbReference>
<dbReference type="Pfam" id="PF08282">
    <property type="entry name" value="Hydrolase_3"/>
    <property type="match status" value="1"/>
</dbReference>
<protein>
    <submittedName>
        <fullName evidence="1">Uncharacterized protein</fullName>
    </submittedName>
</protein>
<dbReference type="InterPro" id="IPR000150">
    <property type="entry name" value="Cof"/>
</dbReference>
<dbReference type="SFLD" id="SFLDG01140">
    <property type="entry name" value="C2.B:_Phosphomannomutase_and_P"/>
    <property type="match status" value="1"/>
</dbReference>
<dbReference type="AlphaFoldDB" id="A0A0F9V8V2"/>
<dbReference type="SUPFAM" id="SSF56784">
    <property type="entry name" value="HAD-like"/>
    <property type="match status" value="1"/>
</dbReference>
<dbReference type="InterPro" id="IPR006379">
    <property type="entry name" value="HAD-SF_hydro_IIB"/>
</dbReference>
<dbReference type="NCBIfam" id="TIGR01484">
    <property type="entry name" value="HAD-SF-IIB"/>
    <property type="match status" value="1"/>
</dbReference>
<name>A0A0F9V8V2_9ZZZZ</name>
<accession>A0A0F9V8V2</accession>
<dbReference type="InterPro" id="IPR036412">
    <property type="entry name" value="HAD-like_sf"/>
</dbReference>
<sequence length="267" mass="30005">MKYKILCSDLDGTLLSTKSDVSKNAIEQIGKIKNETKIILVSARMPSAMWYIQEDLGITDQPIICYNGALVLSGNKELASVFIPIDILKEIYKLCNGLEADLGLYFNNEWYVPKTSLRVEKETKYTKSTPVFQDTEHTLNNWEERKIGAHKIMLMCTKISADTLMPILQQKLGEALNLYRSNDTLIEIAPKSVSKLSAIKVLMKEDETLKDIIAFGDNYNDIEMLENVGFGVAVANAREEVKAISNHITLENTKDGVAYYIAENLVI</sequence>
<dbReference type="PROSITE" id="PS01228">
    <property type="entry name" value="COF_1"/>
    <property type="match status" value="1"/>
</dbReference>
<dbReference type="PANTHER" id="PTHR10000:SF8">
    <property type="entry name" value="HAD SUPERFAMILY HYDROLASE-LIKE, TYPE 3"/>
    <property type="match status" value="1"/>
</dbReference>
<reference evidence="1" key="1">
    <citation type="journal article" date="2015" name="Nature">
        <title>Complex archaea that bridge the gap between prokaryotes and eukaryotes.</title>
        <authorList>
            <person name="Spang A."/>
            <person name="Saw J.H."/>
            <person name="Jorgensen S.L."/>
            <person name="Zaremba-Niedzwiedzka K."/>
            <person name="Martijn J."/>
            <person name="Lind A.E."/>
            <person name="van Eijk R."/>
            <person name="Schleper C."/>
            <person name="Guy L."/>
            <person name="Ettema T.J."/>
        </authorList>
    </citation>
    <scope>NUCLEOTIDE SEQUENCE</scope>
</reference>
<evidence type="ECO:0000313" key="1">
    <source>
        <dbReference type="EMBL" id="KKO00425.1"/>
    </source>
</evidence>
<dbReference type="Gene3D" id="3.40.50.1000">
    <property type="entry name" value="HAD superfamily/HAD-like"/>
    <property type="match status" value="1"/>
</dbReference>
<dbReference type="GO" id="GO:0005829">
    <property type="term" value="C:cytosol"/>
    <property type="evidence" value="ECO:0007669"/>
    <property type="project" value="TreeGrafter"/>
</dbReference>
<comment type="caution">
    <text evidence="1">The sequence shown here is derived from an EMBL/GenBank/DDBJ whole genome shotgun (WGS) entry which is preliminary data.</text>
</comment>
<dbReference type="PANTHER" id="PTHR10000">
    <property type="entry name" value="PHOSPHOSERINE PHOSPHATASE"/>
    <property type="match status" value="1"/>
</dbReference>
<dbReference type="SFLD" id="SFLDS00003">
    <property type="entry name" value="Haloacid_Dehalogenase"/>
    <property type="match status" value="1"/>
</dbReference>
<organism evidence="1">
    <name type="scientific">marine sediment metagenome</name>
    <dbReference type="NCBI Taxonomy" id="412755"/>
    <lineage>
        <taxon>unclassified sequences</taxon>
        <taxon>metagenomes</taxon>
        <taxon>ecological metagenomes</taxon>
    </lineage>
</organism>
<gene>
    <name evidence="1" type="ORF">LCGC14_0128430</name>
</gene>
<dbReference type="NCBIfam" id="TIGR00099">
    <property type="entry name" value="Cof-subfamily"/>
    <property type="match status" value="1"/>
</dbReference>
<dbReference type="Gene3D" id="3.30.1240.10">
    <property type="match status" value="1"/>
</dbReference>
<dbReference type="CDD" id="cd07516">
    <property type="entry name" value="HAD_Pase"/>
    <property type="match status" value="1"/>
</dbReference>